<reference evidence="3 4" key="1">
    <citation type="journal article" date="2024" name="Front Chem Biol">
        <title>Unveiling the potential of Daldinia eschscholtzii MFLUCC 19-0629 through bioactivity and bioinformatics studies for enhanced sustainable agriculture production.</title>
        <authorList>
            <person name="Brooks S."/>
            <person name="Weaver J.A."/>
            <person name="Klomchit A."/>
            <person name="Alharthi S.A."/>
            <person name="Onlamun T."/>
            <person name="Nurani R."/>
            <person name="Vong T.K."/>
            <person name="Alberti F."/>
            <person name="Greco C."/>
        </authorList>
    </citation>
    <scope>NUCLEOTIDE SEQUENCE [LARGE SCALE GENOMIC DNA]</scope>
    <source>
        <strain evidence="3">MFLUCC 19-0629</strain>
    </source>
</reference>
<dbReference type="PANTHER" id="PTHR18874">
    <property type="entry name" value="CMF/LEK/CENP CELL DIVISION-RELATED"/>
    <property type="match status" value="1"/>
</dbReference>
<dbReference type="GO" id="GO:0051310">
    <property type="term" value="P:metaphase chromosome alignment"/>
    <property type="evidence" value="ECO:0007669"/>
    <property type="project" value="TreeGrafter"/>
</dbReference>
<dbReference type="Gene3D" id="1.20.5.110">
    <property type="match status" value="1"/>
</dbReference>
<dbReference type="EMBL" id="JBANMG010000001">
    <property type="protein sequence ID" value="KAK6958497.1"/>
    <property type="molecule type" value="Genomic_DNA"/>
</dbReference>
<accession>A0AAX6N1F8</accession>
<gene>
    <name evidence="3" type="ORF">Daesc_001298</name>
</gene>
<feature type="compositionally biased region" description="Basic and acidic residues" evidence="2">
    <location>
        <begin position="252"/>
        <end position="265"/>
    </location>
</feature>
<dbReference type="GO" id="GO:0070840">
    <property type="term" value="F:dynein complex binding"/>
    <property type="evidence" value="ECO:0007669"/>
    <property type="project" value="TreeGrafter"/>
</dbReference>
<feature type="compositionally biased region" description="Basic and acidic residues" evidence="2">
    <location>
        <begin position="282"/>
        <end position="301"/>
    </location>
</feature>
<dbReference type="Gene3D" id="1.10.287.1490">
    <property type="match status" value="1"/>
</dbReference>
<keyword evidence="4" id="KW-1185">Reference proteome</keyword>
<dbReference type="SUPFAM" id="SSF57997">
    <property type="entry name" value="Tropomyosin"/>
    <property type="match status" value="1"/>
</dbReference>
<comment type="caution">
    <text evidence="3">The sequence shown here is derived from an EMBL/GenBank/DDBJ whole genome shotgun (WGS) entry which is preliminary data.</text>
</comment>
<sequence length="1056" mass="120542">MNNYDSQEPERLKDTIIAMMDELANYEAVSDIDEEGEAERQAKADALLEEQKKYEGTLAANVEAMKETTARIERDTRAFREGQLDLEGWKDTVAKLKQRNFEALLPIIMEGEGEDTLDRFRNISSDYREVLYNVEKEVMEDRLNAEITLLHNQYQQKEQELKDTVERIKAKDKKLFDHKRDAQQQHARALDFHQDILKLEADADAQKKNMESLQSQYDELLKEHTKVEKKAQDVDAGRKLAIESFTREKATREELEKKAKEKDQELSNLQNTIQSSEQKLTQVKEDLKTRSSELQEAKKNADNAMSELQKKHKEVIEQLEAEFQSLKASNRDLEAKNNILHFDINEAKEDKRKAQTRHSDEIKLQKQTETFLAYELSARDADIDKLHSIMSQGLAEINRQDDTIESLRAEHSELKKSSSKLETELAEQKRLLEEAAKAIESTKSDLAVEREKAKVLEEDLKESKNRIEGFEKVLSETQAALTTEMGTTKRLTKDIEASESRINSVQDELDREKKAFEEKLQESKNEVQCLEGQLKDKSNQLAVDKEKAEDIEKKLEGEKATLEKKNAQLDKKLQESEVQIRELQATVEESKVRAQKLDGQLQGSTTKISKLDKELKGSNLKVEGLGNEVRDGKAKIQSLEVELQQHKVHAEDLDEQLRSSASEVSKLDGKIKDLGRQLDEGKLQRESLRTQVDEGKNKVQSLIEQLQGSTSEVSKLKQELNDRTSDLDQQIQEYKLENQRLQDYLSSENRRTADLSKQVLELKAEELGMARFFMSQSGQIQDPRIWIPFAKAVSETAYTAASQQAGEDRAWTMVRPWFEDGDALSNQPTELMGLLIRLRGRLYGGIWDDETIETVRLLTVQMEQVAEAPIGVVAQVVGAALEIVINKIRTHLICFGLWQLARVVQRRWNGQLAELARELGDQIVGLTAPLRTIRNLLGDDCGRQSKTLIRARQDPNPGEAQQDSSPVAVALAVLPVQFCPGQDIGLFSLPESKGYVWAADLRNNTIRAIRTSRSSFVDLRWRIEAIGEEEDIHVPSNTSKDMDWAMVYLDKDMWCS</sequence>
<dbReference type="GO" id="GO:0000922">
    <property type="term" value="C:spindle pole"/>
    <property type="evidence" value="ECO:0007669"/>
    <property type="project" value="TreeGrafter"/>
</dbReference>
<dbReference type="AlphaFoldDB" id="A0AAX6N1F8"/>
<evidence type="ECO:0000313" key="4">
    <source>
        <dbReference type="Proteomes" id="UP001369815"/>
    </source>
</evidence>
<dbReference type="InterPro" id="IPR043513">
    <property type="entry name" value="Cenp-F"/>
</dbReference>
<dbReference type="Proteomes" id="UP001369815">
    <property type="component" value="Unassembled WGS sequence"/>
</dbReference>
<dbReference type="GO" id="GO:0000278">
    <property type="term" value="P:mitotic cell cycle"/>
    <property type="evidence" value="ECO:0007669"/>
    <property type="project" value="TreeGrafter"/>
</dbReference>
<evidence type="ECO:0000313" key="3">
    <source>
        <dbReference type="EMBL" id="KAK6958497.1"/>
    </source>
</evidence>
<dbReference type="GO" id="GO:0008017">
    <property type="term" value="F:microtubule binding"/>
    <property type="evidence" value="ECO:0007669"/>
    <property type="project" value="InterPro"/>
</dbReference>
<feature type="coiled-coil region" evidence="1">
    <location>
        <begin position="397"/>
        <end position="751"/>
    </location>
</feature>
<feature type="compositionally biased region" description="Polar residues" evidence="2">
    <location>
        <begin position="266"/>
        <end position="281"/>
    </location>
</feature>
<dbReference type="PANTHER" id="PTHR18874:SF10">
    <property type="entry name" value="CENTROMERE PROTEIN F"/>
    <property type="match status" value="1"/>
</dbReference>
<proteinExistence type="predicted"/>
<evidence type="ECO:0000256" key="1">
    <source>
        <dbReference type="SAM" id="Coils"/>
    </source>
</evidence>
<evidence type="ECO:0000256" key="2">
    <source>
        <dbReference type="SAM" id="MobiDB-lite"/>
    </source>
</evidence>
<keyword evidence="1" id="KW-0175">Coiled coil</keyword>
<feature type="region of interest" description="Disordered" evidence="2">
    <location>
        <begin position="252"/>
        <end position="305"/>
    </location>
</feature>
<protein>
    <submittedName>
        <fullName evidence="3">Uncharacterized protein</fullName>
    </submittedName>
</protein>
<dbReference type="GO" id="GO:0010389">
    <property type="term" value="P:regulation of G2/M transition of mitotic cell cycle"/>
    <property type="evidence" value="ECO:0007669"/>
    <property type="project" value="TreeGrafter"/>
</dbReference>
<organism evidence="3 4">
    <name type="scientific">Daldinia eschscholtzii</name>
    <dbReference type="NCBI Taxonomy" id="292717"/>
    <lineage>
        <taxon>Eukaryota</taxon>
        <taxon>Fungi</taxon>
        <taxon>Dikarya</taxon>
        <taxon>Ascomycota</taxon>
        <taxon>Pezizomycotina</taxon>
        <taxon>Sordariomycetes</taxon>
        <taxon>Xylariomycetidae</taxon>
        <taxon>Xylariales</taxon>
        <taxon>Hypoxylaceae</taxon>
        <taxon>Daldinia</taxon>
    </lineage>
</organism>
<name>A0AAX6N1F8_9PEZI</name>
<dbReference type="GO" id="GO:0005634">
    <property type="term" value="C:nucleus"/>
    <property type="evidence" value="ECO:0007669"/>
    <property type="project" value="TreeGrafter"/>
</dbReference>
<dbReference type="GO" id="GO:0000775">
    <property type="term" value="C:chromosome, centromeric region"/>
    <property type="evidence" value="ECO:0007669"/>
    <property type="project" value="InterPro"/>
</dbReference>